<keyword evidence="3" id="KW-1185">Reference proteome</keyword>
<evidence type="ECO:0000313" key="3">
    <source>
        <dbReference type="Proteomes" id="UP000716446"/>
    </source>
</evidence>
<accession>A0A9N8JMR3</accession>
<dbReference type="EMBL" id="CAIJEN010000006">
    <property type="protein sequence ID" value="CAD0088160.1"/>
    <property type="molecule type" value="Genomic_DNA"/>
</dbReference>
<feature type="compositionally biased region" description="Low complexity" evidence="1">
    <location>
        <begin position="104"/>
        <end position="193"/>
    </location>
</feature>
<evidence type="ECO:0000256" key="1">
    <source>
        <dbReference type="SAM" id="MobiDB-lite"/>
    </source>
</evidence>
<gene>
    <name evidence="2" type="ORF">AWRI4619_LOCUS5278</name>
</gene>
<feature type="non-terminal residue" evidence="2">
    <location>
        <position position="1"/>
    </location>
</feature>
<feature type="region of interest" description="Disordered" evidence="1">
    <location>
        <begin position="237"/>
        <end position="257"/>
    </location>
</feature>
<feature type="region of interest" description="Disordered" evidence="1">
    <location>
        <begin position="104"/>
        <end position="207"/>
    </location>
</feature>
<comment type="caution">
    <text evidence="2">The sequence shown here is derived from an EMBL/GenBank/DDBJ whole genome shotgun (WGS) entry which is preliminary data.</text>
</comment>
<dbReference type="Proteomes" id="UP000716446">
    <property type="component" value="Unassembled WGS sequence"/>
</dbReference>
<protein>
    <submittedName>
        <fullName evidence="2">Uncharacterized protein</fullName>
    </submittedName>
</protein>
<sequence length="536" mass="54908">SNLIISSTRTRTPFLEFTVHAVDTLCKCIAPVAKAASSKHKRAASTASHVYARSKSSAACEAEVSRRFTEPWHFAHFSMLTYNAKELRTLCDCALGKAVPSTSKESTLTSTRSSSSTRKSSSSTKKSSPSTKKSSSSIRKSSSSIKTSSSTVRTSSSGISKAVSTSSKIQSSSVKSSSSANAASSTRLASASLRPPPSASKITLTDSRVATSSTLNGTSLSDSSRKTSSSISTILLSSSSSSSSSSRISSSSRPISIPTIGVVPTTQASLPISEIPTLVVSSTSQTSSSSVSTIATSTNVDGGGPAPVTPPAITSTSTSTFVPEITTTIVSCDGLLCIAVGVGASTTTTFGIAPTDDSDLPTATDTASATEISSATAASVTSTNSPTASVCTPVSTACDGTSGFVIMASSSDSLIDGLYAASQNYAMYMNADYASAARFCLDSDNTLVWLNENGPEFPALKSSIASPITFSDAGIPLFGATMFNADCTVALHLTWSDDFRTVVDSSDHNPLSLTDDTESGYVGDVDSTPISLIVQA</sequence>
<dbReference type="AlphaFoldDB" id="A0A9N8JMR3"/>
<reference evidence="2" key="1">
    <citation type="submission" date="2020-06" db="EMBL/GenBank/DDBJ databases">
        <authorList>
            <person name="Onetto C."/>
        </authorList>
    </citation>
    <scope>NUCLEOTIDE SEQUENCE</scope>
</reference>
<name>A0A9N8JMR3_9PEZI</name>
<organism evidence="2 3">
    <name type="scientific">Aureobasidium vineae</name>
    <dbReference type="NCBI Taxonomy" id="2773715"/>
    <lineage>
        <taxon>Eukaryota</taxon>
        <taxon>Fungi</taxon>
        <taxon>Dikarya</taxon>
        <taxon>Ascomycota</taxon>
        <taxon>Pezizomycotina</taxon>
        <taxon>Dothideomycetes</taxon>
        <taxon>Dothideomycetidae</taxon>
        <taxon>Dothideales</taxon>
        <taxon>Saccotheciaceae</taxon>
        <taxon>Aureobasidium</taxon>
    </lineage>
</organism>
<proteinExistence type="predicted"/>
<evidence type="ECO:0000313" key="2">
    <source>
        <dbReference type="EMBL" id="CAD0088160.1"/>
    </source>
</evidence>
<feature type="non-terminal residue" evidence="2">
    <location>
        <position position="536"/>
    </location>
</feature>